<dbReference type="RefSeq" id="WP_269036009.1">
    <property type="nucleotide sequence ID" value="NZ_CP114040.1"/>
</dbReference>
<keyword evidence="3" id="KW-1185">Reference proteome</keyword>
<organism evidence="2 3">
    <name type="scientific">Nannocystis punicea</name>
    <dbReference type="NCBI Taxonomy" id="2995304"/>
    <lineage>
        <taxon>Bacteria</taxon>
        <taxon>Pseudomonadati</taxon>
        <taxon>Myxococcota</taxon>
        <taxon>Polyangia</taxon>
        <taxon>Nannocystales</taxon>
        <taxon>Nannocystaceae</taxon>
        <taxon>Nannocystis</taxon>
    </lineage>
</organism>
<evidence type="ECO:0000256" key="1">
    <source>
        <dbReference type="SAM" id="MobiDB-lite"/>
    </source>
</evidence>
<proteinExistence type="predicted"/>
<protein>
    <submittedName>
        <fullName evidence="2">Uncharacterized protein</fullName>
    </submittedName>
</protein>
<evidence type="ECO:0000313" key="2">
    <source>
        <dbReference type="EMBL" id="WAS93666.1"/>
    </source>
</evidence>
<dbReference type="Proteomes" id="UP001164459">
    <property type="component" value="Chromosome"/>
</dbReference>
<sequence length="52" mass="5366">MPSRGACALVAGPLRPSPSTRPGTATDDPAPNPPALPQQFRGQGALKRLVVF</sequence>
<dbReference type="EMBL" id="CP114040">
    <property type="protein sequence ID" value="WAS93666.1"/>
    <property type="molecule type" value="Genomic_DNA"/>
</dbReference>
<gene>
    <name evidence="2" type="ORF">O0S08_46635</name>
</gene>
<name>A0ABY7H340_9BACT</name>
<accession>A0ABY7H340</accession>
<reference evidence="2" key="1">
    <citation type="submission" date="2022-11" db="EMBL/GenBank/DDBJ databases">
        <title>Minimal conservation of predation-associated metabolite biosynthetic gene clusters underscores biosynthetic potential of Myxococcota including descriptions for ten novel species: Archangium lansinium sp. nov., Myxococcus landrumus sp. nov., Nannocystis bai.</title>
        <authorList>
            <person name="Ahearne A."/>
            <person name="Stevens C."/>
            <person name="Dowd S."/>
        </authorList>
    </citation>
    <scope>NUCLEOTIDE SEQUENCE</scope>
    <source>
        <strain evidence="2">Fl3</strain>
    </source>
</reference>
<feature type="region of interest" description="Disordered" evidence="1">
    <location>
        <begin position="1"/>
        <end position="44"/>
    </location>
</feature>
<evidence type="ECO:0000313" key="3">
    <source>
        <dbReference type="Proteomes" id="UP001164459"/>
    </source>
</evidence>